<feature type="transmembrane region" description="Helical" evidence="5">
    <location>
        <begin position="110"/>
        <end position="133"/>
    </location>
</feature>
<comment type="subcellular location">
    <subcellularLocation>
        <location evidence="1">Membrane</location>
        <topology evidence="1">Multi-pass membrane protein</topology>
    </subcellularLocation>
</comment>
<accession>A0ABQ4Q6E6</accession>
<feature type="transmembrane region" description="Helical" evidence="5">
    <location>
        <begin position="145"/>
        <end position="163"/>
    </location>
</feature>
<comment type="caution">
    <text evidence="7">The sequence shown here is derived from an EMBL/GenBank/DDBJ whole genome shotgun (WGS) entry which is preliminary data.</text>
</comment>
<keyword evidence="8" id="KW-1185">Reference proteome</keyword>
<feature type="transmembrane region" description="Helical" evidence="5">
    <location>
        <begin position="77"/>
        <end position="98"/>
    </location>
</feature>
<feature type="transmembrane region" description="Helical" evidence="5">
    <location>
        <begin position="54"/>
        <end position="71"/>
    </location>
</feature>
<evidence type="ECO:0000256" key="3">
    <source>
        <dbReference type="ARBA" id="ARBA00022989"/>
    </source>
</evidence>
<dbReference type="Proteomes" id="UP000887222">
    <property type="component" value="Unassembled WGS sequence"/>
</dbReference>
<evidence type="ECO:0000256" key="2">
    <source>
        <dbReference type="ARBA" id="ARBA00022692"/>
    </source>
</evidence>
<feature type="transmembrane region" description="Helical" evidence="5">
    <location>
        <begin position="299"/>
        <end position="321"/>
    </location>
</feature>
<feature type="transmembrane region" description="Helical" evidence="5">
    <location>
        <begin position="23"/>
        <end position="42"/>
    </location>
</feature>
<dbReference type="InterPro" id="IPR007016">
    <property type="entry name" value="O-antigen_ligase-rel_domated"/>
</dbReference>
<protein>
    <recommendedName>
        <fullName evidence="6">O-antigen ligase-related domain-containing protein</fullName>
    </recommendedName>
</protein>
<feature type="transmembrane region" description="Helical" evidence="5">
    <location>
        <begin position="333"/>
        <end position="356"/>
    </location>
</feature>
<name>A0ABQ4Q6E6_9BURK</name>
<evidence type="ECO:0000256" key="5">
    <source>
        <dbReference type="SAM" id="Phobius"/>
    </source>
</evidence>
<evidence type="ECO:0000313" key="8">
    <source>
        <dbReference type="Proteomes" id="UP000887222"/>
    </source>
</evidence>
<feature type="domain" description="O-antigen ligase-related" evidence="6">
    <location>
        <begin position="153"/>
        <end position="310"/>
    </location>
</feature>
<dbReference type="EMBL" id="BPMK01000011">
    <property type="protein sequence ID" value="GIZ52566.1"/>
    <property type="molecule type" value="Genomic_DNA"/>
</dbReference>
<feature type="transmembrane region" description="Helical" evidence="5">
    <location>
        <begin position="193"/>
        <end position="209"/>
    </location>
</feature>
<keyword evidence="4 5" id="KW-0472">Membrane</keyword>
<gene>
    <name evidence="7" type="ORF">NCCP691_25800</name>
</gene>
<dbReference type="Pfam" id="PF04932">
    <property type="entry name" value="Wzy_C"/>
    <property type="match status" value="1"/>
</dbReference>
<proteinExistence type="predicted"/>
<reference evidence="7 8" key="1">
    <citation type="journal article" date="2022" name="Int. J. Syst. Evol. Microbiol.">
        <title>Noviherbaspirillum aridicola sp. nov., isolated from an arid soil in Pakistan.</title>
        <authorList>
            <person name="Khan I.U."/>
            <person name="Saqib M."/>
            <person name="Amin A."/>
            <person name="Hussain F."/>
            <person name="Li L."/>
            <person name="Liu Y.H."/>
            <person name="Fang B.Z."/>
            <person name="Ahmed I."/>
            <person name="Li W.J."/>
        </authorList>
    </citation>
    <scope>NUCLEOTIDE SEQUENCE [LARGE SCALE GENOMIC DNA]</scope>
    <source>
        <strain evidence="7 8">NCCP-691</strain>
    </source>
</reference>
<evidence type="ECO:0000256" key="1">
    <source>
        <dbReference type="ARBA" id="ARBA00004141"/>
    </source>
</evidence>
<dbReference type="PANTHER" id="PTHR37422">
    <property type="entry name" value="TEICHURONIC ACID BIOSYNTHESIS PROTEIN TUAE"/>
    <property type="match status" value="1"/>
</dbReference>
<sequence length="398" mass="43090">MGVLALAGLAALATERRFRFIDWHFLAFCMILPAAYMWNMMITGWETDILDRPIHLFAGFLIYCLIGRIGLHRNTLFYAALLGAFTALGIAVYEGVYLGNARVFGLGNRWNAVPFGNFSLIVGFFCVAAAGLVPRGLEAPAPRRLHLLLSFAGVVAGLTASLLSGTRGGWVAIPLLVLLCVFLNDQLSRRSRGLALIVILGVVTVFFSTSDRMHSRVSEAQAQITQFIAAPDDPKSHAAPVGVRLGMWYWGIKKFMEHPLTGMGLSAYEEERKAAVDSGELPPDFIGYANLHNEIITSLALGGLPSALAVIAFWIIGWRFFHAHLKAGNQEEHYFALCGLLVLVGTAVFAMTEGLFGTSPGTKALVLCLAVPAGAIRYCERMRTAPVCSGSAEQQPAT</sequence>
<organism evidence="7 8">
    <name type="scientific">Noviherbaspirillum aridicola</name>
    <dbReference type="NCBI Taxonomy" id="2849687"/>
    <lineage>
        <taxon>Bacteria</taxon>
        <taxon>Pseudomonadati</taxon>
        <taxon>Pseudomonadota</taxon>
        <taxon>Betaproteobacteria</taxon>
        <taxon>Burkholderiales</taxon>
        <taxon>Oxalobacteraceae</taxon>
        <taxon>Noviherbaspirillum</taxon>
    </lineage>
</organism>
<feature type="transmembrane region" description="Helical" evidence="5">
    <location>
        <begin position="170"/>
        <end position="187"/>
    </location>
</feature>
<evidence type="ECO:0000256" key="4">
    <source>
        <dbReference type="ARBA" id="ARBA00023136"/>
    </source>
</evidence>
<keyword evidence="3 5" id="KW-1133">Transmembrane helix</keyword>
<keyword evidence="2 5" id="KW-0812">Transmembrane</keyword>
<dbReference type="PANTHER" id="PTHR37422:SF17">
    <property type="entry name" value="O-ANTIGEN LIGASE"/>
    <property type="match status" value="1"/>
</dbReference>
<evidence type="ECO:0000259" key="6">
    <source>
        <dbReference type="Pfam" id="PF04932"/>
    </source>
</evidence>
<dbReference type="InterPro" id="IPR051533">
    <property type="entry name" value="WaaL-like"/>
</dbReference>
<evidence type="ECO:0000313" key="7">
    <source>
        <dbReference type="EMBL" id="GIZ52566.1"/>
    </source>
</evidence>